<dbReference type="InterPro" id="IPR018062">
    <property type="entry name" value="HTH_AraC-typ_CS"/>
</dbReference>
<reference evidence="6 7" key="1">
    <citation type="submission" date="2019-03" db="EMBL/GenBank/DDBJ databases">
        <title>Genomic Encyclopedia of Type Strains, Phase III (KMG-III): the genomes of soil and plant-associated and newly described type strains.</title>
        <authorList>
            <person name="Whitman W."/>
        </authorList>
    </citation>
    <scope>NUCLEOTIDE SEQUENCE [LARGE SCALE GENOMIC DNA]</scope>
    <source>
        <strain evidence="6 7">LMG 29544</strain>
    </source>
</reference>
<dbReference type="PROSITE" id="PS01124">
    <property type="entry name" value="HTH_ARAC_FAMILY_2"/>
    <property type="match status" value="1"/>
</dbReference>
<feature type="region of interest" description="Disordered" evidence="4">
    <location>
        <begin position="1"/>
        <end position="39"/>
    </location>
</feature>
<dbReference type="InterPro" id="IPR050204">
    <property type="entry name" value="AraC_XylS_family_regulators"/>
</dbReference>
<accession>A0A4R8LTF0</accession>
<proteinExistence type="predicted"/>
<name>A0A4R8LTF0_9BURK</name>
<dbReference type="InterPro" id="IPR020449">
    <property type="entry name" value="Tscrpt_reg_AraC-type_HTH"/>
</dbReference>
<dbReference type="InterPro" id="IPR009057">
    <property type="entry name" value="Homeodomain-like_sf"/>
</dbReference>
<feature type="domain" description="HTH araC/xylS-type" evidence="5">
    <location>
        <begin position="237"/>
        <end position="335"/>
    </location>
</feature>
<evidence type="ECO:0000256" key="1">
    <source>
        <dbReference type="ARBA" id="ARBA00023015"/>
    </source>
</evidence>
<dbReference type="Proteomes" id="UP000295509">
    <property type="component" value="Unassembled WGS sequence"/>
</dbReference>
<evidence type="ECO:0000256" key="4">
    <source>
        <dbReference type="SAM" id="MobiDB-lite"/>
    </source>
</evidence>
<keyword evidence="2" id="KW-0238">DNA-binding</keyword>
<protein>
    <submittedName>
        <fullName evidence="6">AraC family transcriptional regulator</fullName>
    </submittedName>
</protein>
<dbReference type="PROSITE" id="PS00041">
    <property type="entry name" value="HTH_ARAC_FAMILY_1"/>
    <property type="match status" value="1"/>
</dbReference>
<evidence type="ECO:0000256" key="2">
    <source>
        <dbReference type="ARBA" id="ARBA00023125"/>
    </source>
</evidence>
<dbReference type="SUPFAM" id="SSF46689">
    <property type="entry name" value="Homeodomain-like"/>
    <property type="match status" value="2"/>
</dbReference>
<dbReference type="PANTHER" id="PTHR46796:SF6">
    <property type="entry name" value="ARAC SUBFAMILY"/>
    <property type="match status" value="1"/>
</dbReference>
<keyword evidence="7" id="KW-1185">Reference proteome</keyword>
<dbReference type="PANTHER" id="PTHR46796">
    <property type="entry name" value="HTH-TYPE TRANSCRIPTIONAL ACTIVATOR RHAS-RELATED"/>
    <property type="match status" value="1"/>
</dbReference>
<feature type="compositionally biased region" description="Polar residues" evidence="4">
    <location>
        <begin position="29"/>
        <end position="39"/>
    </location>
</feature>
<sequence length="339" mass="37923">MNAISNPSEKKSPDDATSSATAANESSDKLQSNDNPRATGQRWSNYAEFFRTSEYATFPQRHRGLSGRLPFGMIEAELSDHDFTDPEIPETVLALPLASVAQNRWSWNIGDGWRHCSAIPGRLLVVPAGLESRWRVEGHRKLLLLLLPTSTMQSVLGSAMPDNLAQALDSLTHYTWEDPFIAGGMKRLWRASLAQNPTDPLLAEGILMALIAHLLQRAGTTTETDQRRVLIPAWRLQRVTEVADNHLHEKLSIAILAEAAGLSVRHFARAFTQQVGETPHRWLMNLRIEKAKSRLAHSDDTITQIAQACGFSAQSHFTRVFKLMTGETPNQWRQWHKPG</sequence>
<evidence type="ECO:0000259" key="5">
    <source>
        <dbReference type="PROSITE" id="PS01124"/>
    </source>
</evidence>
<comment type="caution">
    <text evidence="6">The sequence shown here is derived from an EMBL/GenBank/DDBJ whole genome shotgun (WGS) entry which is preliminary data.</text>
</comment>
<dbReference type="Gene3D" id="1.10.10.60">
    <property type="entry name" value="Homeodomain-like"/>
    <property type="match status" value="2"/>
</dbReference>
<dbReference type="SMART" id="SM00342">
    <property type="entry name" value="HTH_ARAC"/>
    <property type="match status" value="1"/>
</dbReference>
<keyword evidence="3" id="KW-0804">Transcription</keyword>
<evidence type="ECO:0000313" key="6">
    <source>
        <dbReference type="EMBL" id="TDY50788.1"/>
    </source>
</evidence>
<dbReference type="GO" id="GO:0043565">
    <property type="term" value="F:sequence-specific DNA binding"/>
    <property type="evidence" value="ECO:0007669"/>
    <property type="project" value="InterPro"/>
</dbReference>
<dbReference type="GO" id="GO:0003700">
    <property type="term" value="F:DNA-binding transcription factor activity"/>
    <property type="evidence" value="ECO:0007669"/>
    <property type="project" value="InterPro"/>
</dbReference>
<dbReference type="AlphaFoldDB" id="A0A4R8LTF0"/>
<keyword evidence="1" id="KW-0805">Transcription regulation</keyword>
<dbReference type="PRINTS" id="PR00032">
    <property type="entry name" value="HTHARAC"/>
</dbReference>
<evidence type="ECO:0000313" key="7">
    <source>
        <dbReference type="Proteomes" id="UP000295509"/>
    </source>
</evidence>
<evidence type="ECO:0000256" key="3">
    <source>
        <dbReference type="ARBA" id="ARBA00023163"/>
    </source>
</evidence>
<dbReference type="EMBL" id="SORE01000008">
    <property type="protein sequence ID" value="TDY50788.1"/>
    <property type="molecule type" value="Genomic_DNA"/>
</dbReference>
<dbReference type="InterPro" id="IPR018060">
    <property type="entry name" value="HTH_AraC"/>
</dbReference>
<gene>
    <name evidence="6" type="ORF">BX592_10823</name>
</gene>
<organism evidence="6 7">
    <name type="scientific">Paraburkholderia rhizosphaerae</name>
    <dbReference type="NCBI Taxonomy" id="480658"/>
    <lineage>
        <taxon>Bacteria</taxon>
        <taxon>Pseudomonadati</taxon>
        <taxon>Pseudomonadota</taxon>
        <taxon>Betaproteobacteria</taxon>
        <taxon>Burkholderiales</taxon>
        <taxon>Burkholderiaceae</taxon>
        <taxon>Paraburkholderia</taxon>
    </lineage>
</organism>
<dbReference type="Pfam" id="PF12833">
    <property type="entry name" value="HTH_18"/>
    <property type="match status" value="1"/>
</dbReference>